<gene>
    <name evidence="6" type="ORF">DFP79_2765</name>
</gene>
<evidence type="ECO:0000256" key="2">
    <source>
        <dbReference type="ARBA" id="ARBA00022723"/>
    </source>
</evidence>
<dbReference type="Pfam" id="PF04828">
    <property type="entry name" value="GFA"/>
    <property type="match status" value="1"/>
</dbReference>
<feature type="domain" description="CENP-V/GFA" evidence="5">
    <location>
        <begin position="1"/>
        <end position="116"/>
    </location>
</feature>
<dbReference type="PROSITE" id="PS51891">
    <property type="entry name" value="CENP_V_GFA"/>
    <property type="match status" value="1"/>
</dbReference>
<evidence type="ECO:0000313" key="7">
    <source>
        <dbReference type="Proteomes" id="UP000294656"/>
    </source>
</evidence>
<dbReference type="GO" id="GO:0046872">
    <property type="term" value="F:metal ion binding"/>
    <property type="evidence" value="ECO:0007669"/>
    <property type="project" value="UniProtKB-KW"/>
</dbReference>
<reference evidence="6 7" key="1">
    <citation type="submission" date="2019-03" db="EMBL/GenBank/DDBJ databases">
        <title>Genomic Encyclopedia of Type Strains, Phase III (KMG-III): the genomes of soil and plant-associated and newly described type strains.</title>
        <authorList>
            <person name="Whitman W."/>
        </authorList>
    </citation>
    <scope>NUCLEOTIDE SEQUENCE [LARGE SCALE GENOMIC DNA]</scope>
    <source>
        <strain evidence="6 7">CECT 7378</strain>
    </source>
</reference>
<evidence type="ECO:0000256" key="3">
    <source>
        <dbReference type="ARBA" id="ARBA00022833"/>
    </source>
</evidence>
<protein>
    <recommendedName>
        <fullName evidence="5">CENP-V/GFA domain-containing protein</fullName>
    </recommendedName>
</protein>
<evidence type="ECO:0000259" key="5">
    <source>
        <dbReference type="PROSITE" id="PS51891"/>
    </source>
</evidence>
<accession>A0A4R6M4H0</accession>
<evidence type="ECO:0000256" key="4">
    <source>
        <dbReference type="ARBA" id="ARBA00023239"/>
    </source>
</evidence>
<name>A0A4R6M4H0_9GAMM</name>
<keyword evidence="3" id="KW-0862">Zinc</keyword>
<evidence type="ECO:0000313" key="6">
    <source>
        <dbReference type="EMBL" id="TDO96193.1"/>
    </source>
</evidence>
<comment type="similarity">
    <text evidence="1">Belongs to the Gfa family.</text>
</comment>
<dbReference type="OrthoDB" id="9786619at2"/>
<dbReference type="Gene3D" id="3.90.1590.10">
    <property type="entry name" value="glutathione-dependent formaldehyde- activating enzyme (gfa)"/>
    <property type="match status" value="1"/>
</dbReference>
<organism evidence="6 7">
    <name type="scientific">Marinomonas balearica</name>
    <dbReference type="NCBI Taxonomy" id="491947"/>
    <lineage>
        <taxon>Bacteria</taxon>
        <taxon>Pseudomonadati</taxon>
        <taxon>Pseudomonadota</taxon>
        <taxon>Gammaproteobacteria</taxon>
        <taxon>Oceanospirillales</taxon>
        <taxon>Oceanospirillaceae</taxon>
        <taxon>Marinomonas</taxon>
    </lineage>
</organism>
<keyword evidence="4" id="KW-0456">Lyase</keyword>
<dbReference type="SUPFAM" id="SSF51316">
    <property type="entry name" value="Mss4-like"/>
    <property type="match status" value="1"/>
</dbReference>
<dbReference type="EMBL" id="SNXC01000014">
    <property type="protein sequence ID" value="TDO96193.1"/>
    <property type="molecule type" value="Genomic_DNA"/>
</dbReference>
<dbReference type="AlphaFoldDB" id="A0A4R6M4H0"/>
<dbReference type="PANTHER" id="PTHR33337:SF40">
    <property type="entry name" value="CENP-V_GFA DOMAIN-CONTAINING PROTEIN-RELATED"/>
    <property type="match status" value="1"/>
</dbReference>
<dbReference type="RefSeq" id="WP_133504493.1">
    <property type="nucleotide sequence ID" value="NZ_SNXC01000014.1"/>
</dbReference>
<dbReference type="InterPro" id="IPR006913">
    <property type="entry name" value="CENP-V/GFA"/>
</dbReference>
<comment type="caution">
    <text evidence="6">The sequence shown here is derived from an EMBL/GenBank/DDBJ whole genome shotgun (WGS) entry which is preliminary data.</text>
</comment>
<proteinExistence type="inferred from homology"/>
<dbReference type="InterPro" id="IPR011057">
    <property type="entry name" value="Mss4-like_sf"/>
</dbReference>
<dbReference type="Proteomes" id="UP000294656">
    <property type="component" value="Unassembled WGS sequence"/>
</dbReference>
<sequence length="142" mass="15914">MIGKCLCGKVQFEILREMPNLYQCHCSLCRKVTGTSANAATFIELEEFNWLSGQEHIRSYVKDTGFRSDFCLSCGSPVPNVLTNTDMYWVPAGLLEETDGFKVVQHIYSESKAHWDVICGGEEHAEMPSLESLNKALKQTSS</sequence>
<evidence type="ECO:0000256" key="1">
    <source>
        <dbReference type="ARBA" id="ARBA00005495"/>
    </source>
</evidence>
<keyword evidence="7" id="KW-1185">Reference proteome</keyword>
<keyword evidence="2" id="KW-0479">Metal-binding</keyword>
<dbReference type="PANTHER" id="PTHR33337">
    <property type="entry name" value="GFA DOMAIN-CONTAINING PROTEIN"/>
    <property type="match status" value="1"/>
</dbReference>
<dbReference type="GO" id="GO:0016846">
    <property type="term" value="F:carbon-sulfur lyase activity"/>
    <property type="evidence" value="ECO:0007669"/>
    <property type="project" value="InterPro"/>
</dbReference>